<evidence type="ECO:0000256" key="15">
    <source>
        <dbReference type="ARBA" id="ARBA00048247"/>
    </source>
</evidence>
<dbReference type="GO" id="GO:0016020">
    <property type="term" value="C:membrane"/>
    <property type="evidence" value="ECO:0007669"/>
    <property type="project" value="GOC"/>
</dbReference>
<evidence type="ECO:0000256" key="9">
    <source>
        <dbReference type="ARBA" id="ARBA00022842"/>
    </source>
</evidence>
<dbReference type="InterPro" id="IPR029044">
    <property type="entry name" value="Nucleotide-diphossugar_trans"/>
</dbReference>
<feature type="binding site" evidence="18">
    <location>
        <position position="365"/>
    </location>
    <ligand>
        <name>UDP-N-acetyl-alpha-D-glucosamine</name>
        <dbReference type="ChEBI" id="CHEBI:57705"/>
    </ligand>
</feature>
<dbReference type="GO" id="GO:0019134">
    <property type="term" value="F:glucosamine-1-phosphate N-acetyltransferase activity"/>
    <property type="evidence" value="ECO:0007669"/>
    <property type="project" value="UniProtKB-UniRule"/>
</dbReference>
<keyword evidence="14 18" id="KW-0961">Cell wall biogenesis/degradation</keyword>
<keyword evidence="13 18" id="KW-0012">Acyltransferase</keyword>
<keyword evidence="10 18" id="KW-0133">Cell shape</keyword>
<feature type="binding site" evidence="18">
    <location>
        <position position="154"/>
    </location>
    <ligand>
        <name>UDP-N-acetyl-alpha-D-glucosamine</name>
        <dbReference type="ChEBI" id="CHEBI:57705"/>
    </ligand>
</feature>
<evidence type="ECO:0000313" key="20">
    <source>
        <dbReference type="EMBL" id="TDY46350.1"/>
    </source>
</evidence>
<dbReference type="NCBIfam" id="TIGR01173">
    <property type="entry name" value="glmU"/>
    <property type="match status" value="1"/>
</dbReference>
<feature type="binding site" evidence="18">
    <location>
        <position position="72"/>
    </location>
    <ligand>
        <name>UDP-N-acetyl-alpha-D-glucosamine</name>
        <dbReference type="ChEBI" id="CHEBI:57705"/>
    </ligand>
</feature>
<comment type="subunit">
    <text evidence="18">Homotrimer.</text>
</comment>
<sequence length="470" mass="50299">MTRSAIVLAAGHGTRMKSQTHKVLHPVCGKPMIHHILDTLEEVGVDQIVVVVGQQRERVAAAVAGRADIAVQAAQLGTGDAVKAALSTLRSDTDTVVVLYGDAPLIRPQTIASMFEARETSDAAAVVLTASVPDPTGLGRVFLDGEGGVLRIVEEKDASPEERQHRLINTGIYAYRRDALKSSVGRLKADNAQREYYLTDTLAILRSGGERVIARTVEDPLEIASVNDRAQLAQVEQICRSNIARRWMREGVTIVDPNHTYIDADVVLAPDVTLLPGTLLSGRTIVREGAVIGPHTRLVDTRVEAGAVVQNAVAVESEIGEQAQVGPFAYLRPGSRVGKRVKIGDFVEVKNSRIGDDTKVSHLAYVGDADVGSHVNVGCGVITVNYDGERKHRTVIGDNSFVGSNVNLIAPLAIGEGAYITAGSTVTDDVGDDAFVIARVPQTTKPNYVRAWKARKQNQNLVKGGDDSGH</sequence>
<feature type="binding site" evidence="18">
    <location>
        <position position="439"/>
    </location>
    <ligand>
        <name>acetyl-CoA</name>
        <dbReference type="ChEBI" id="CHEBI:57288"/>
    </ligand>
</feature>
<dbReference type="EC" id="2.7.7.23" evidence="18"/>
<dbReference type="SUPFAM" id="SSF51161">
    <property type="entry name" value="Trimeric LpxA-like enzymes"/>
    <property type="match status" value="1"/>
</dbReference>
<dbReference type="GO" id="GO:0008360">
    <property type="term" value="P:regulation of cell shape"/>
    <property type="evidence" value="ECO:0007669"/>
    <property type="project" value="UniProtKB-KW"/>
</dbReference>
<dbReference type="GO" id="GO:0009252">
    <property type="term" value="P:peptidoglycan biosynthetic process"/>
    <property type="evidence" value="ECO:0007669"/>
    <property type="project" value="UniProtKB-UniRule"/>
</dbReference>
<comment type="caution">
    <text evidence="20">The sequence shown here is derived from an EMBL/GenBank/DDBJ whole genome shotgun (WGS) entry which is preliminary data.</text>
</comment>
<evidence type="ECO:0000256" key="10">
    <source>
        <dbReference type="ARBA" id="ARBA00022960"/>
    </source>
</evidence>
<evidence type="ECO:0000256" key="2">
    <source>
        <dbReference type="ARBA" id="ARBA00007707"/>
    </source>
</evidence>
<feature type="binding site" evidence="18">
    <location>
        <begin position="385"/>
        <end position="386"/>
    </location>
    <ligand>
        <name>acetyl-CoA</name>
        <dbReference type="ChEBI" id="CHEBI:57288"/>
    </ligand>
</feature>
<evidence type="ECO:0000256" key="14">
    <source>
        <dbReference type="ARBA" id="ARBA00023316"/>
    </source>
</evidence>
<evidence type="ECO:0000256" key="17">
    <source>
        <dbReference type="ARBA" id="ARBA00049628"/>
    </source>
</evidence>
<dbReference type="GO" id="GO:0000902">
    <property type="term" value="P:cell morphogenesis"/>
    <property type="evidence" value="ECO:0007669"/>
    <property type="project" value="UniProtKB-UniRule"/>
</dbReference>
<feature type="binding site" evidence="18">
    <location>
        <position position="169"/>
    </location>
    <ligand>
        <name>UDP-N-acetyl-alpha-D-glucosamine</name>
        <dbReference type="ChEBI" id="CHEBI:57705"/>
    </ligand>
</feature>
<evidence type="ECO:0000256" key="12">
    <source>
        <dbReference type="ARBA" id="ARBA00023268"/>
    </source>
</evidence>
<dbReference type="OrthoDB" id="9775031at2"/>
<comment type="caution">
    <text evidence="18">Lacks conserved residue(s) required for the propagation of feature annotation.</text>
</comment>
<dbReference type="RefSeq" id="WP_134159696.1">
    <property type="nucleotide sequence ID" value="NZ_SORF01000007.1"/>
</dbReference>
<dbReference type="Proteomes" id="UP000294581">
    <property type="component" value="Unassembled WGS sequence"/>
</dbReference>
<dbReference type="GO" id="GO:0003977">
    <property type="term" value="F:UDP-N-acetylglucosamine diphosphorylase activity"/>
    <property type="evidence" value="ECO:0007669"/>
    <property type="project" value="UniProtKB-UniRule"/>
</dbReference>
<dbReference type="EC" id="2.3.1.157" evidence="18"/>
<evidence type="ECO:0000259" key="19">
    <source>
        <dbReference type="Pfam" id="PF12804"/>
    </source>
</evidence>
<feature type="binding site" evidence="18">
    <location>
        <position position="404"/>
    </location>
    <ligand>
        <name>acetyl-CoA</name>
        <dbReference type="ChEBI" id="CHEBI:57288"/>
    </ligand>
</feature>
<feature type="domain" description="MobA-like NTP transferase" evidence="19">
    <location>
        <begin position="5"/>
        <end position="131"/>
    </location>
</feature>
<comment type="subcellular location">
    <subcellularLocation>
        <location evidence="1 18">Cytoplasm</location>
    </subcellularLocation>
</comment>
<dbReference type="AlphaFoldDB" id="A0A4R8LLY7"/>
<evidence type="ECO:0000256" key="4">
    <source>
        <dbReference type="ARBA" id="ARBA00022490"/>
    </source>
</evidence>
<dbReference type="Pfam" id="PF00132">
    <property type="entry name" value="Hexapep"/>
    <property type="match status" value="2"/>
</dbReference>
<dbReference type="GO" id="GO:0071555">
    <property type="term" value="P:cell wall organization"/>
    <property type="evidence" value="ECO:0007669"/>
    <property type="project" value="UniProtKB-KW"/>
</dbReference>
<keyword evidence="12 18" id="KW-0511">Multifunctional enzyme</keyword>
<feature type="binding site" evidence="18">
    <location>
        <begin position="77"/>
        <end position="78"/>
    </location>
    <ligand>
        <name>UDP-N-acetyl-alpha-D-glucosamine</name>
        <dbReference type="ChEBI" id="CHEBI:57705"/>
    </ligand>
</feature>
<gene>
    <name evidence="18" type="primary">glmU</name>
    <name evidence="20" type="ORF">C7445_107131</name>
</gene>
<feature type="region of interest" description="Linker" evidence="18">
    <location>
        <begin position="230"/>
        <end position="250"/>
    </location>
</feature>
<dbReference type="InterPro" id="IPR025877">
    <property type="entry name" value="MobA-like_NTP_Trfase"/>
</dbReference>
<evidence type="ECO:0000256" key="11">
    <source>
        <dbReference type="ARBA" id="ARBA00022984"/>
    </source>
</evidence>
<dbReference type="GO" id="GO:0006048">
    <property type="term" value="P:UDP-N-acetylglucosamine biosynthetic process"/>
    <property type="evidence" value="ECO:0007669"/>
    <property type="project" value="UniProtKB-UniPathway"/>
</dbReference>
<evidence type="ECO:0000256" key="3">
    <source>
        <dbReference type="ARBA" id="ARBA00007947"/>
    </source>
</evidence>
<feature type="binding site" evidence="18">
    <location>
        <position position="227"/>
    </location>
    <ligand>
        <name>UDP-N-acetyl-alpha-D-glucosamine</name>
        <dbReference type="ChEBI" id="CHEBI:57705"/>
    </ligand>
</feature>
<feature type="binding site" evidence="18">
    <location>
        <position position="139"/>
    </location>
    <ligand>
        <name>UDP-N-acetyl-alpha-D-glucosamine</name>
        <dbReference type="ChEBI" id="CHEBI:57705"/>
    </ligand>
</feature>
<dbReference type="InterPro" id="IPR050065">
    <property type="entry name" value="GlmU-like"/>
</dbReference>
<dbReference type="SUPFAM" id="SSF53448">
    <property type="entry name" value="Nucleotide-diphospho-sugar transferases"/>
    <property type="match status" value="1"/>
</dbReference>
<dbReference type="GO" id="GO:0000287">
    <property type="term" value="F:magnesium ion binding"/>
    <property type="evidence" value="ECO:0007669"/>
    <property type="project" value="UniProtKB-UniRule"/>
</dbReference>
<dbReference type="UniPathway" id="UPA00973"/>
<comment type="catalytic activity">
    <reaction evidence="16 18">
        <text>N-acetyl-alpha-D-glucosamine 1-phosphate + UTP + H(+) = UDP-N-acetyl-alpha-D-glucosamine + diphosphate</text>
        <dbReference type="Rhea" id="RHEA:13509"/>
        <dbReference type="ChEBI" id="CHEBI:15378"/>
        <dbReference type="ChEBI" id="CHEBI:33019"/>
        <dbReference type="ChEBI" id="CHEBI:46398"/>
        <dbReference type="ChEBI" id="CHEBI:57705"/>
        <dbReference type="ChEBI" id="CHEBI:57776"/>
        <dbReference type="EC" id="2.7.7.23"/>
    </reaction>
</comment>
<evidence type="ECO:0000256" key="1">
    <source>
        <dbReference type="ARBA" id="ARBA00004496"/>
    </source>
</evidence>
<evidence type="ECO:0000256" key="8">
    <source>
        <dbReference type="ARBA" id="ARBA00022737"/>
    </source>
</evidence>
<keyword evidence="8 18" id="KW-0677">Repeat</keyword>
<feature type="binding site" evidence="18">
    <location>
        <position position="332"/>
    </location>
    <ligand>
        <name>UDP-N-acetyl-alpha-D-glucosamine</name>
        <dbReference type="ChEBI" id="CHEBI:57705"/>
    </ligand>
</feature>
<feature type="binding site" evidence="18">
    <location>
        <begin position="8"/>
        <end position="11"/>
    </location>
    <ligand>
        <name>UDP-N-acetyl-alpha-D-glucosamine</name>
        <dbReference type="ChEBI" id="CHEBI:57705"/>
    </ligand>
</feature>
<dbReference type="InterPro" id="IPR011004">
    <property type="entry name" value="Trimer_LpxA-like_sf"/>
</dbReference>
<feature type="binding site" evidence="18">
    <location>
        <position position="376"/>
    </location>
    <ligand>
        <name>UDP-N-acetyl-alpha-D-glucosamine</name>
        <dbReference type="ChEBI" id="CHEBI:57705"/>
    </ligand>
</feature>
<comment type="pathway">
    <text evidence="18">Nucleotide-sugar biosynthesis; UDP-N-acetyl-alpha-D-glucosamine biosynthesis; UDP-N-acetyl-alpha-D-glucosamine from N-acetyl-alpha-D-glucosamine 1-phosphate: step 1/1.</text>
</comment>
<feature type="region of interest" description="Pyrophosphorylase" evidence="18">
    <location>
        <begin position="1"/>
        <end position="229"/>
    </location>
</feature>
<dbReference type="NCBIfam" id="NF010934">
    <property type="entry name" value="PRK14354.1"/>
    <property type="match status" value="1"/>
</dbReference>
<evidence type="ECO:0000256" key="16">
    <source>
        <dbReference type="ARBA" id="ARBA00048493"/>
    </source>
</evidence>
<keyword evidence="9 18" id="KW-0460">Magnesium</keyword>
<comment type="function">
    <text evidence="17 18">Catalyzes the last two sequential reactions in the de novo biosynthetic pathway for UDP-N-acetylglucosamine (UDP-GlcNAc). The C-terminal domain catalyzes the transfer of acetyl group from acetyl coenzyme A to glucosamine-1-phosphate (GlcN-1-P) to produce N-acetylglucosamine-1-phosphate (GlcNAc-1-P), which is converted into UDP-GlcNAc by the transfer of uridine 5-monophosphate (from uridine 5-triphosphate), a reaction catalyzed by the N-terminal domain.</text>
</comment>
<dbReference type="GO" id="GO:0009245">
    <property type="term" value="P:lipid A biosynthetic process"/>
    <property type="evidence" value="ECO:0007669"/>
    <property type="project" value="UniProtKB-UniRule"/>
</dbReference>
<feature type="binding site" evidence="18">
    <location>
        <position position="227"/>
    </location>
    <ligand>
        <name>Mg(2+)</name>
        <dbReference type="ChEBI" id="CHEBI:18420"/>
    </ligand>
</feature>
<comment type="similarity">
    <text evidence="2 18">In the C-terminal section; belongs to the transferase hexapeptide repeat family.</text>
</comment>
<dbReference type="EMBL" id="SORF01000007">
    <property type="protein sequence ID" value="TDY46350.1"/>
    <property type="molecule type" value="Genomic_DNA"/>
</dbReference>
<proteinExistence type="inferred from homology"/>
<dbReference type="Gene3D" id="2.160.10.10">
    <property type="entry name" value="Hexapeptide repeat proteins"/>
    <property type="match status" value="1"/>
</dbReference>
<comment type="pathway">
    <text evidence="18">Nucleotide-sugar biosynthesis; UDP-N-acetyl-alpha-D-glucosamine biosynthesis; N-acetyl-alpha-D-glucosamine 1-phosphate from alpha-D-glucosamine 6-phosphate (route II): step 2/2.</text>
</comment>
<name>A0A4R8LLY7_9BACL</name>
<feature type="binding site" evidence="18">
    <location>
        <position position="102"/>
    </location>
    <ligand>
        <name>Mg(2+)</name>
        <dbReference type="ChEBI" id="CHEBI:18420"/>
    </ligand>
</feature>
<feature type="active site" description="Proton acceptor" evidence="18">
    <location>
        <position position="362"/>
    </location>
</feature>
<dbReference type="PANTHER" id="PTHR43584:SF3">
    <property type="entry name" value="BIFUNCTIONAL PROTEIN GLMU"/>
    <property type="match status" value="1"/>
</dbReference>
<protein>
    <recommendedName>
        <fullName evidence="18">Bifunctional protein GlmU</fullName>
    </recommendedName>
    <domain>
        <recommendedName>
            <fullName evidence="18">UDP-N-acetylglucosamine pyrophosphorylase</fullName>
            <ecNumber evidence="18">2.7.7.23</ecNumber>
        </recommendedName>
        <alternativeName>
            <fullName evidence="18">N-acetylglucosamine-1-phosphate uridyltransferase</fullName>
        </alternativeName>
    </domain>
    <domain>
        <recommendedName>
            <fullName evidence="18">Glucosamine-1-phosphate N-acetyltransferase</fullName>
            <ecNumber evidence="18">2.3.1.157</ecNumber>
        </recommendedName>
    </domain>
</protein>
<dbReference type="Gene3D" id="3.90.550.10">
    <property type="entry name" value="Spore Coat Polysaccharide Biosynthesis Protein SpsA, Chain A"/>
    <property type="match status" value="1"/>
</dbReference>
<evidence type="ECO:0000256" key="6">
    <source>
        <dbReference type="ARBA" id="ARBA00022695"/>
    </source>
</evidence>
<keyword evidence="11 18" id="KW-0573">Peptidoglycan synthesis</keyword>
<dbReference type="CDD" id="cd03353">
    <property type="entry name" value="LbH_GlmU_C"/>
    <property type="match status" value="1"/>
</dbReference>
<dbReference type="GO" id="GO:0005737">
    <property type="term" value="C:cytoplasm"/>
    <property type="evidence" value="ECO:0007669"/>
    <property type="project" value="UniProtKB-SubCell"/>
</dbReference>
<evidence type="ECO:0000256" key="5">
    <source>
        <dbReference type="ARBA" id="ARBA00022679"/>
    </source>
</evidence>
<dbReference type="UniPathway" id="UPA00113">
    <property type="reaction ID" value="UER00532"/>
</dbReference>
<feature type="binding site" evidence="18">
    <location>
        <begin position="100"/>
        <end position="102"/>
    </location>
    <ligand>
        <name>UDP-N-acetyl-alpha-D-glucosamine</name>
        <dbReference type="ChEBI" id="CHEBI:57705"/>
    </ligand>
</feature>
<keyword evidence="5 18" id="KW-0808">Transferase</keyword>
<comment type="pathway">
    <text evidence="18">Bacterial outer membrane biogenesis; LPS lipid A biosynthesis.</text>
</comment>
<dbReference type="Pfam" id="PF12804">
    <property type="entry name" value="NTP_transf_3"/>
    <property type="match status" value="1"/>
</dbReference>
<dbReference type="HAMAP" id="MF_01631">
    <property type="entry name" value="GlmU"/>
    <property type="match status" value="1"/>
</dbReference>
<comment type="cofactor">
    <cofactor evidence="18">
        <name>Mg(2+)</name>
        <dbReference type="ChEBI" id="CHEBI:18420"/>
    </cofactor>
    <text evidence="18">Binds 1 Mg(2+) ion per subunit.</text>
</comment>
<feature type="binding site" evidence="18">
    <location>
        <position position="22"/>
    </location>
    <ligand>
        <name>UDP-N-acetyl-alpha-D-glucosamine</name>
        <dbReference type="ChEBI" id="CHEBI:57705"/>
    </ligand>
</feature>
<dbReference type="PANTHER" id="PTHR43584">
    <property type="entry name" value="NUCLEOTIDYL TRANSFERASE"/>
    <property type="match status" value="1"/>
</dbReference>
<keyword evidence="4 18" id="KW-0963">Cytoplasm</keyword>
<evidence type="ECO:0000256" key="18">
    <source>
        <dbReference type="HAMAP-Rule" id="MF_01631"/>
    </source>
</evidence>
<reference evidence="20 21" key="1">
    <citation type="submission" date="2019-03" db="EMBL/GenBank/DDBJ databases">
        <title>Genomic Encyclopedia of Type Strains, Phase IV (KMG-IV): sequencing the most valuable type-strain genomes for metagenomic binning, comparative biology and taxonomic classification.</title>
        <authorList>
            <person name="Goeker M."/>
        </authorList>
    </citation>
    <scope>NUCLEOTIDE SEQUENCE [LARGE SCALE GENOMIC DNA]</scope>
    <source>
        <strain evidence="20 21">DSM 17974</strain>
    </source>
</reference>
<organism evidence="20 21">
    <name type="scientific">Alicyclobacillus sacchari</name>
    <dbReference type="NCBI Taxonomy" id="392010"/>
    <lineage>
        <taxon>Bacteria</taxon>
        <taxon>Bacillati</taxon>
        <taxon>Bacillota</taxon>
        <taxon>Bacilli</taxon>
        <taxon>Bacillales</taxon>
        <taxon>Alicyclobacillaceae</taxon>
        <taxon>Alicyclobacillus</taxon>
    </lineage>
</organism>
<dbReference type="CDD" id="cd02540">
    <property type="entry name" value="GT2_GlmU_N_bac"/>
    <property type="match status" value="1"/>
</dbReference>
<keyword evidence="7 18" id="KW-0479">Metal-binding</keyword>
<feature type="region of interest" description="N-acetyltransferase" evidence="18">
    <location>
        <begin position="251"/>
        <end position="470"/>
    </location>
</feature>
<evidence type="ECO:0000256" key="13">
    <source>
        <dbReference type="ARBA" id="ARBA00023315"/>
    </source>
</evidence>
<evidence type="ECO:0000256" key="7">
    <source>
        <dbReference type="ARBA" id="ARBA00022723"/>
    </source>
</evidence>
<dbReference type="InterPro" id="IPR005882">
    <property type="entry name" value="Bifunctional_GlmU"/>
</dbReference>
<dbReference type="InterPro" id="IPR038009">
    <property type="entry name" value="GlmU_C_LbH"/>
</dbReference>
<feature type="binding site" evidence="18">
    <location>
        <position position="350"/>
    </location>
    <ligand>
        <name>UDP-N-acetyl-alpha-D-glucosamine</name>
        <dbReference type="ChEBI" id="CHEBI:57705"/>
    </ligand>
</feature>
<comment type="catalytic activity">
    <reaction evidence="15 18">
        <text>alpha-D-glucosamine 1-phosphate + acetyl-CoA = N-acetyl-alpha-D-glucosamine 1-phosphate + CoA + H(+)</text>
        <dbReference type="Rhea" id="RHEA:13725"/>
        <dbReference type="ChEBI" id="CHEBI:15378"/>
        <dbReference type="ChEBI" id="CHEBI:57287"/>
        <dbReference type="ChEBI" id="CHEBI:57288"/>
        <dbReference type="ChEBI" id="CHEBI:57776"/>
        <dbReference type="ChEBI" id="CHEBI:58516"/>
        <dbReference type="EC" id="2.3.1.157"/>
    </reaction>
</comment>
<feature type="binding site" evidence="18">
    <location>
        <position position="422"/>
    </location>
    <ligand>
        <name>acetyl-CoA</name>
        <dbReference type="ChEBI" id="CHEBI:57288"/>
    </ligand>
</feature>
<comment type="similarity">
    <text evidence="3 18">In the N-terminal section; belongs to the N-acetylglucosamine-1-phosphate uridyltransferase family.</text>
</comment>
<dbReference type="InterPro" id="IPR001451">
    <property type="entry name" value="Hexapep"/>
</dbReference>
<evidence type="ECO:0000313" key="21">
    <source>
        <dbReference type="Proteomes" id="UP000294581"/>
    </source>
</evidence>
<keyword evidence="6 18" id="KW-0548">Nucleotidyltransferase</keyword>
<accession>A0A4R8LLY7</accession>
<keyword evidence="21" id="KW-1185">Reference proteome</keyword>